<dbReference type="Proteomes" id="UP000009027">
    <property type="component" value="Unassembled WGS sequence"/>
</dbReference>
<proteinExistence type="predicted"/>
<keyword evidence="4" id="KW-1185">Reference proteome</keyword>
<reference evidence="3 4" key="1">
    <citation type="journal article" date="2012" name="Proc. Natl. Acad. Sci. U.S.A.">
        <title>Antigenic diversity is generated by distinct evolutionary mechanisms in African trypanosome species.</title>
        <authorList>
            <person name="Jackson A.P."/>
            <person name="Berry A."/>
            <person name="Aslett M."/>
            <person name="Allison H.C."/>
            <person name="Burton P."/>
            <person name="Vavrova-Anderson J."/>
            <person name="Brown R."/>
            <person name="Browne H."/>
            <person name="Corton N."/>
            <person name="Hauser H."/>
            <person name="Gamble J."/>
            <person name="Gilderthorp R."/>
            <person name="Marcello L."/>
            <person name="McQuillan J."/>
            <person name="Otto T.D."/>
            <person name="Quail M.A."/>
            <person name="Sanders M.J."/>
            <person name="van Tonder A."/>
            <person name="Ginger M.L."/>
            <person name="Field M.C."/>
            <person name="Barry J.D."/>
            <person name="Hertz-Fowler C."/>
            <person name="Berriman M."/>
        </authorList>
    </citation>
    <scope>NUCLEOTIDE SEQUENCE</scope>
    <source>
        <strain evidence="3 4">Y486</strain>
    </source>
</reference>
<feature type="region of interest" description="Disordered" evidence="1">
    <location>
        <begin position="350"/>
        <end position="387"/>
    </location>
</feature>
<keyword evidence="2" id="KW-0732">Signal</keyword>
<dbReference type="EMBL" id="CAEX01006317">
    <property type="protein sequence ID" value="CCD20789.1"/>
    <property type="molecule type" value="Genomic_DNA"/>
</dbReference>
<dbReference type="AlphaFoldDB" id="F9WT96"/>
<evidence type="ECO:0000256" key="2">
    <source>
        <dbReference type="SAM" id="SignalP"/>
    </source>
</evidence>
<evidence type="ECO:0008006" key="5">
    <source>
        <dbReference type="Google" id="ProtNLM"/>
    </source>
</evidence>
<dbReference type="VEuPathDB" id="TriTrypDB:TvY486_0036600"/>
<evidence type="ECO:0000313" key="4">
    <source>
        <dbReference type="Proteomes" id="UP000009027"/>
    </source>
</evidence>
<feature type="chain" id="PRO_5003390948" description="Trypanosome variant surface glycoprotein A-type N-terminal domain-containing protein" evidence="2">
    <location>
        <begin position="22"/>
        <end position="444"/>
    </location>
</feature>
<name>F9WT96_TRYVY</name>
<gene>
    <name evidence="3" type="ORF">TvY486_0036600</name>
</gene>
<accession>F9WT96</accession>
<evidence type="ECO:0000313" key="3">
    <source>
        <dbReference type="EMBL" id="CCD20789.1"/>
    </source>
</evidence>
<organism evidence="3 4">
    <name type="scientific">Trypanosoma vivax (strain Y486)</name>
    <dbReference type="NCBI Taxonomy" id="1055687"/>
    <lineage>
        <taxon>Eukaryota</taxon>
        <taxon>Discoba</taxon>
        <taxon>Euglenozoa</taxon>
        <taxon>Kinetoplastea</taxon>
        <taxon>Metakinetoplastina</taxon>
        <taxon>Trypanosomatida</taxon>
        <taxon>Trypanosomatidae</taxon>
        <taxon>Trypanosoma</taxon>
        <taxon>Duttonella</taxon>
    </lineage>
</organism>
<protein>
    <recommendedName>
        <fullName evidence="5">Trypanosome variant surface glycoprotein A-type N-terminal domain-containing protein</fullName>
    </recommendedName>
</protein>
<evidence type="ECO:0000256" key="1">
    <source>
        <dbReference type="SAM" id="MobiDB-lite"/>
    </source>
</evidence>
<sequence length="444" mass="46132">MITLWWLALAATAWQGAGVRAANKPFAAAEIGAVCTEANKLAAAAEACIFIAADAKDTARGAAVTAKLQGLALSAREVVRAAEATGNTTMEEQTKAVASTVEQELRHAQTHTEQAMSTQQKALRIAVQLTHAAAEIKQFVTIAASLVGKHAEEGTGAPCIGLATGATNTATPTSQLDGEAATCTAKSETPVSQAKVVETLGAVKRTATVRFATSGNSGKVQDAAAQGEGPLLNVARASDPGAVKGSGNNNKIVYGNAITFTAADGQAISWKEDQTFRVGGEETTLSAVRTNVTALLALIDESTKPGHCEGTAKCAPGAASAIVCDRAKWRERLRALEERVAASADRLRDLDNTQQQTAHCRTSDGEAVPASSMGTKQQGKTSNKQAAITGREQCTEAGHAWNFDEGRCEDPDANRHAPSYAQRLGSAMRSAAAAHVAIGLDRFR</sequence>
<feature type="signal peptide" evidence="2">
    <location>
        <begin position="1"/>
        <end position="21"/>
    </location>
</feature>
<feature type="compositionally biased region" description="Polar residues" evidence="1">
    <location>
        <begin position="372"/>
        <end position="386"/>
    </location>
</feature>